<evidence type="ECO:0000256" key="1">
    <source>
        <dbReference type="ARBA" id="ARBA00022723"/>
    </source>
</evidence>
<dbReference type="PANTHER" id="PTHR43048:SF3">
    <property type="entry name" value="METHYLMALONYL-COA EPIMERASE, MITOCHONDRIAL"/>
    <property type="match status" value="1"/>
</dbReference>
<evidence type="ECO:0000313" key="4">
    <source>
        <dbReference type="Proteomes" id="UP001623232"/>
    </source>
</evidence>
<dbReference type="InterPro" id="IPR029068">
    <property type="entry name" value="Glyas_Bleomycin-R_OHBP_Dase"/>
</dbReference>
<keyword evidence="1" id="KW-0479">Metal-binding</keyword>
<dbReference type="InterPro" id="IPR051785">
    <property type="entry name" value="MMCE/EMCE_epimerase"/>
</dbReference>
<protein>
    <submittedName>
        <fullName evidence="3">VOC family protein</fullName>
    </submittedName>
</protein>
<gene>
    <name evidence="3" type="ORF">QEZ52_05040</name>
</gene>
<dbReference type="InterPro" id="IPR037523">
    <property type="entry name" value="VOC_core"/>
</dbReference>
<reference evidence="3 4" key="1">
    <citation type="submission" date="2023-04" db="EMBL/GenBank/DDBJ databases">
        <title>Complete genome sequence of Alisedimentitalea scapharcae.</title>
        <authorList>
            <person name="Rong J.-C."/>
            <person name="Yi M.-L."/>
            <person name="Zhao Q."/>
        </authorList>
    </citation>
    <scope>NUCLEOTIDE SEQUENCE [LARGE SCALE GENOMIC DNA]</scope>
    <source>
        <strain evidence="3 4">KCTC 42119</strain>
    </source>
</reference>
<accession>A0ABZ2XUY7</accession>
<dbReference type="InterPro" id="IPR004360">
    <property type="entry name" value="Glyas_Fos-R_dOase_dom"/>
</dbReference>
<dbReference type="PANTHER" id="PTHR43048">
    <property type="entry name" value="METHYLMALONYL-COA EPIMERASE"/>
    <property type="match status" value="1"/>
</dbReference>
<proteinExistence type="predicted"/>
<dbReference type="Proteomes" id="UP001623232">
    <property type="component" value="Chromosome"/>
</dbReference>
<dbReference type="EMBL" id="CP123584">
    <property type="protein sequence ID" value="WZK89914.1"/>
    <property type="molecule type" value="Genomic_DNA"/>
</dbReference>
<organism evidence="3 4">
    <name type="scientific">Aliisedimentitalea scapharcae</name>
    <dbReference type="NCBI Taxonomy" id="1524259"/>
    <lineage>
        <taxon>Bacteria</taxon>
        <taxon>Pseudomonadati</taxon>
        <taxon>Pseudomonadota</taxon>
        <taxon>Alphaproteobacteria</taxon>
        <taxon>Rhodobacterales</taxon>
        <taxon>Roseobacteraceae</taxon>
        <taxon>Aliisedimentitalea</taxon>
    </lineage>
</organism>
<dbReference type="Gene3D" id="3.10.180.10">
    <property type="entry name" value="2,3-Dihydroxybiphenyl 1,2-Dioxygenase, domain 1"/>
    <property type="match status" value="1"/>
</dbReference>
<dbReference type="PROSITE" id="PS51819">
    <property type="entry name" value="VOC"/>
    <property type="match status" value="1"/>
</dbReference>
<dbReference type="SUPFAM" id="SSF54593">
    <property type="entry name" value="Glyoxalase/Bleomycin resistance protein/Dihydroxybiphenyl dioxygenase"/>
    <property type="match status" value="1"/>
</dbReference>
<dbReference type="RefSeq" id="WP_406648396.1">
    <property type="nucleotide sequence ID" value="NZ_CP123584.1"/>
</dbReference>
<evidence type="ECO:0000313" key="3">
    <source>
        <dbReference type="EMBL" id="WZK89914.1"/>
    </source>
</evidence>
<name>A0ABZ2XUY7_9RHOB</name>
<evidence type="ECO:0000259" key="2">
    <source>
        <dbReference type="PROSITE" id="PS51819"/>
    </source>
</evidence>
<keyword evidence="4" id="KW-1185">Reference proteome</keyword>
<feature type="domain" description="VOC" evidence="2">
    <location>
        <begin position="4"/>
        <end position="125"/>
    </location>
</feature>
<dbReference type="CDD" id="cd06587">
    <property type="entry name" value="VOC"/>
    <property type="match status" value="1"/>
</dbReference>
<sequence>MPGQLEHVNYTVRDAVQTAKWLCELFDWQIRWQGPSLNDGHTVHVGSKSHYVALYNHGTPAPSQEDNYATIGGLNHIAVTVDDLDDTEQRVKAMGFTPQNHADYEPGRRFYFHDHDGIEYEVVQYD</sequence>
<dbReference type="Pfam" id="PF00903">
    <property type="entry name" value="Glyoxalase"/>
    <property type="match status" value="1"/>
</dbReference>